<organism evidence="1">
    <name type="scientific">Triticum urartu</name>
    <name type="common">Red wild einkorn</name>
    <name type="synonym">Crithodium urartu</name>
    <dbReference type="NCBI Taxonomy" id="4572"/>
    <lineage>
        <taxon>Eukaryota</taxon>
        <taxon>Viridiplantae</taxon>
        <taxon>Streptophyta</taxon>
        <taxon>Embryophyta</taxon>
        <taxon>Tracheophyta</taxon>
        <taxon>Spermatophyta</taxon>
        <taxon>Magnoliopsida</taxon>
        <taxon>Liliopsida</taxon>
        <taxon>Poales</taxon>
        <taxon>Poaceae</taxon>
        <taxon>BOP clade</taxon>
        <taxon>Pooideae</taxon>
        <taxon>Triticodae</taxon>
        <taxon>Triticeae</taxon>
        <taxon>Triticinae</taxon>
        <taxon>Triticum</taxon>
    </lineage>
</organism>
<reference evidence="1" key="1">
    <citation type="journal article" date="2013" name="Nature">
        <title>Draft genome of the wheat A-genome progenitor Triticum urartu.</title>
        <authorList>
            <person name="Ling H.Q."/>
            <person name="Zhao S."/>
            <person name="Liu D."/>
            <person name="Wang J."/>
            <person name="Sun H."/>
            <person name="Zhang C."/>
            <person name="Fan H."/>
            <person name="Li D."/>
            <person name="Dong L."/>
            <person name="Tao Y."/>
            <person name="Gao C."/>
            <person name="Wu H."/>
            <person name="Li Y."/>
            <person name="Cui Y."/>
            <person name="Guo X."/>
            <person name="Zheng S."/>
            <person name="Wang B."/>
            <person name="Yu K."/>
            <person name="Liang Q."/>
            <person name="Yang W."/>
            <person name="Lou X."/>
            <person name="Chen J."/>
            <person name="Feng M."/>
            <person name="Jian J."/>
            <person name="Zhang X."/>
            <person name="Luo G."/>
            <person name="Jiang Y."/>
            <person name="Liu J."/>
            <person name="Wang Z."/>
            <person name="Sha Y."/>
            <person name="Zhang B."/>
            <person name="Wu H."/>
            <person name="Tang D."/>
            <person name="Shen Q."/>
            <person name="Xue P."/>
            <person name="Zou S."/>
            <person name="Wang X."/>
            <person name="Liu X."/>
            <person name="Wang F."/>
            <person name="Yang Y."/>
            <person name="An X."/>
            <person name="Dong Z."/>
            <person name="Zhang K."/>
            <person name="Zhang X."/>
            <person name="Luo M.C."/>
            <person name="Dvorak J."/>
            <person name="Tong Y."/>
            <person name="Wang J."/>
            <person name="Yang H."/>
            <person name="Li Z."/>
            <person name="Wang D."/>
            <person name="Zhang A."/>
            <person name="Wang J."/>
        </authorList>
    </citation>
    <scope>NUCLEOTIDE SEQUENCE</scope>
</reference>
<accession>M7ZB51</accession>
<evidence type="ECO:0000313" key="1">
    <source>
        <dbReference type="EMBL" id="EMS57292.1"/>
    </source>
</evidence>
<dbReference type="EMBL" id="KD147159">
    <property type="protein sequence ID" value="EMS57292.1"/>
    <property type="molecule type" value="Genomic_DNA"/>
</dbReference>
<proteinExistence type="predicted"/>
<dbReference type="AlphaFoldDB" id="M7ZB51"/>
<gene>
    <name evidence="1" type="ORF">TRIUR3_12793</name>
</gene>
<sequence>MPSHLTIAPGQGGDGMMDTDGSDKQAGQIDAARHLGLGLCQNQRPRAANHPLNGSGAAGQGKKG</sequence>
<name>M7ZB51_TRIUA</name>
<protein>
    <submittedName>
        <fullName evidence="1">Uncharacterized protein</fullName>
    </submittedName>
</protein>